<reference evidence="5" key="1">
    <citation type="submission" date="2018-06" db="EMBL/GenBank/DDBJ databases">
        <authorList>
            <person name="Zhirakovskaya E."/>
        </authorList>
    </citation>
    <scope>NUCLEOTIDE SEQUENCE</scope>
</reference>
<evidence type="ECO:0000256" key="1">
    <source>
        <dbReference type="ARBA" id="ARBA00022679"/>
    </source>
</evidence>
<dbReference type="GO" id="GO:0004315">
    <property type="term" value="F:3-oxoacyl-[acyl-carrier-protein] synthase activity"/>
    <property type="evidence" value="ECO:0007669"/>
    <property type="project" value="InterPro"/>
</dbReference>
<organism evidence="5">
    <name type="scientific">hydrothermal vent metagenome</name>
    <dbReference type="NCBI Taxonomy" id="652676"/>
    <lineage>
        <taxon>unclassified sequences</taxon>
        <taxon>metagenomes</taxon>
        <taxon>ecological metagenomes</taxon>
    </lineage>
</organism>
<dbReference type="Gene3D" id="3.40.47.10">
    <property type="match status" value="2"/>
</dbReference>
<dbReference type="InterPro" id="IPR013747">
    <property type="entry name" value="ACP_syn_III_C"/>
</dbReference>
<gene>
    <name evidence="5" type="ORF">MNBD_GAMMA02-582</name>
</gene>
<feature type="domain" description="Beta-ketoacyl-[acyl-carrier-protein] synthase III N-terminal" evidence="4">
    <location>
        <begin position="137"/>
        <end position="213"/>
    </location>
</feature>
<name>A0A3B0VQW6_9ZZZZ</name>
<proteinExistence type="predicted"/>
<dbReference type="InterPro" id="IPR016039">
    <property type="entry name" value="Thiolase-like"/>
</dbReference>
<feature type="domain" description="Beta-ketoacyl-[acyl-carrier-protein] synthase III C-terminal" evidence="3">
    <location>
        <begin position="262"/>
        <end position="338"/>
    </location>
</feature>
<evidence type="ECO:0000259" key="4">
    <source>
        <dbReference type="Pfam" id="PF08545"/>
    </source>
</evidence>
<dbReference type="GO" id="GO:0044550">
    <property type="term" value="P:secondary metabolite biosynthetic process"/>
    <property type="evidence" value="ECO:0007669"/>
    <property type="project" value="TreeGrafter"/>
</dbReference>
<evidence type="ECO:0008006" key="6">
    <source>
        <dbReference type="Google" id="ProtNLM"/>
    </source>
</evidence>
<dbReference type="EMBL" id="UOFA01000183">
    <property type="protein sequence ID" value="VAW45321.1"/>
    <property type="molecule type" value="Genomic_DNA"/>
</dbReference>
<dbReference type="GO" id="GO:0006633">
    <property type="term" value="P:fatty acid biosynthetic process"/>
    <property type="evidence" value="ECO:0007669"/>
    <property type="project" value="InterPro"/>
</dbReference>
<sequence>MAENKLLHSDQQQSTLYIHGAGHFHPENIIDNAFLESLDIDTSDQWIMERVGIKKRHTVLDLTHIKTTHNKDIGQAIVQLSSAAMGANAIDMALQRAGINKDQVGMVVSASCSPTYSLPANACVIAKESGIDAFAVDISSACSSFAAHIHFLNNMHTDAMPEYVVCVIPESWTTTTDFSDRRTAVLIGDAAAAVVVSKQHMAAMKVEHTLMRSNPDAWEKVQTKTGHHFHQDGLSVQKFAIKKSIETFKLLEQASDTQLNQHYFISHQANLSMLKSVCAKLKIADEKHLFNVDKYGNCGAAGAPSVLSQNWDLFSVGDRITLVVVGAGLTWGGMTIQIGAAT</sequence>
<evidence type="ECO:0000259" key="3">
    <source>
        <dbReference type="Pfam" id="PF08541"/>
    </source>
</evidence>
<dbReference type="PANTHER" id="PTHR34069:SF2">
    <property type="entry name" value="BETA-KETOACYL-[ACYL-CARRIER-PROTEIN] SYNTHASE III"/>
    <property type="match status" value="1"/>
</dbReference>
<evidence type="ECO:0000256" key="2">
    <source>
        <dbReference type="ARBA" id="ARBA00023315"/>
    </source>
</evidence>
<dbReference type="AlphaFoldDB" id="A0A3B0VQW6"/>
<accession>A0A3B0VQW6</accession>
<keyword evidence="1" id="KW-0808">Transferase</keyword>
<dbReference type="CDD" id="cd00830">
    <property type="entry name" value="KAS_III"/>
    <property type="match status" value="1"/>
</dbReference>
<evidence type="ECO:0000313" key="5">
    <source>
        <dbReference type="EMBL" id="VAW45321.1"/>
    </source>
</evidence>
<dbReference type="SUPFAM" id="SSF53901">
    <property type="entry name" value="Thiolase-like"/>
    <property type="match status" value="2"/>
</dbReference>
<dbReference type="Pfam" id="PF08541">
    <property type="entry name" value="ACP_syn_III_C"/>
    <property type="match status" value="1"/>
</dbReference>
<keyword evidence="2" id="KW-0012">Acyltransferase</keyword>
<protein>
    <recommendedName>
        <fullName evidence="6">Beta-ketoacyl-[acyl-carrier-protein] synthase III</fullName>
    </recommendedName>
</protein>
<dbReference type="InterPro" id="IPR013751">
    <property type="entry name" value="ACP_syn_III_N"/>
</dbReference>
<dbReference type="Pfam" id="PF08545">
    <property type="entry name" value="ACP_syn_III"/>
    <property type="match status" value="1"/>
</dbReference>
<dbReference type="PANTHER" id="PTHR34069">
    <property type="entry name" value="3-OXOACYL-[ACYL-CARRIER-PROTEIN] SYNTHASE 3"/>
    <property type="match status" value="1"/>
</dbReference>